<dbReference type="CDD" id="cd11334">
    <property type="entry name" value="AmyAc_TreS"/>
    <property type="match status" value="1"/>
</dbReference>
<dbReference type="OrthoDB" id="9806009at2"/>
<dbReference type="EMBL" id="QMFY01000001">
    <property type="protein sequence ID" value="RAW02921.1"/>
    <property type="molecule type" value="Genomic_DNA"/>
</dbReference>
<dbReference type="AlphaFoldDB" id="A0A364Y777"/>
<proteinExistence type="predicted"/>
<comment type="caution">
    <text evidence="2">The sequence shown here is derived from an EMBL/GenBank/DDBJ whole genome shotgun (WGS) entry which is preliminary data.</text>
</comment>
<dbReference type="SUPFAM" id="SSF51445">
    <property type="entry name" value="(Trans)glycosidases"/>
    <property type="match status" value="1"/>
</dbReference>
<evidence type="ECO:0000259" key="1">
    <source>
        <dbReference type="SMART" id="SM00642"/>
    </source>
</evidence>
<feature type="domain" description="Glycosyl hydrolase family 13 catalytic" evidence="1">
    <location>
        <begin position="17"/>
        <end position="411"/>
    </location>
</feature>
<gene>
    <name evidence="2" type="ORF">DQQ10_02095</name>
</gene>
<dbReference type="Proteomes" id="UP000251889">
    <property type="component" value="Unassembled WGS sequence"/>
</dbReference>
<sequence>MMTRWFKNAIVYSLDVETYLDSNGDGVGDFQGLISKLDYLSGLGITCIWLLPFFPSPNRDNGYDVKDYYSVDSRLGDLGDFVQFMSKCHDLGIRVIIDLVINHTSIEHPWFLDARKSKDSPYRSFYIWSDRPLPFKKKEIVFPGEEDQVWTYDDAAQQYYFHRFYAEQPDLNIACEQLRKEILRIVEFWLYLRVDGFRIDAAERVIELDGASGNQRKMLDDFFETLRSFVASKNPDAVLLAEANVAPKDIGLYLRRNQRMHMLFNFYINQHIFLSLAKGDAKSLRAAFEKLPLCDDQQQWLNFLRHHDELTLTLLSDEQRALVFSQYAPQKTMRIYNRGIRRRLAPMVANDPRLLHLCYSILFALPGAVLLRYGDEIGMGDNLNLDGRVSVRTPMQWSSSHNAGFSTANARKIVHPIIKEGEYSFTRINVLAQQRDPNALLNFIERMITTRKQTPEIGIGKYSFSKNTPSGILAHTCEHDNVKMFFCHNFKDEVTTLALSDFIPEHSAVFEILCDGESAVHDGLIILDGFGFIWLRVENKI</sequence>
<dbReference type="Gene3D" id="3.90.400.10">
    <property type="entry name" value="Oligo-1,6-glucosidase, Domain 2"/>
    <property type="match status" value="1"/>
</dbReference>
<protein>
    <submittedName>
        <fullName evidence="2">Trehalose synthase</fullName>
    </submittedName>
</protein>
<organism evidence="2 3">
    <name type="scientific">Pseudochryseolinea flava</name>
    <dbReference type="NCBI Taxonomy" id="2059302"/>
    <lineage>
        <taxon>Bacteria</taxon>
        <taxon>Pseudomonadati</taxon>
        <taxon>Bacteroidota</taxon>
        <taxon>Cytophagia</taxon>
        <taxon>Cytophagales</taxon>
        <taxon>Fulvivirgaceae</taxon>
        <taxon>Pseudochryseolinea</taxon>
    </lineage>
</organism>
<dbReference type="PANTHER" id="PTHR10357:SF219">
    <property type="entry name" value="MALTOSE ALPHA-D-GLUCOSYLTRANSFERASE"/>
    <property type="match status" value="1"/>
</dbReference>
<dbReference type="InterPro" id="IPR045857">
    <property type="entry name" value="O16G_dom_2"/>
</dbReference>
<dbReference type="GO" id="GO:0005975">
    <property type="term" value="P:carbohydrate metabolic process"/>
    <property type="evidence" value="ECO:0007669"/>
    <property type="project" value="InterPro"/>
</dbReference>
<reference evidence="2 3" key="1">
    <citation type="submission" date="2018-06" db="EMBL/GenBank/DDBJ databases">
        <title>Chryseolinea flavus sp. nov., a member of the phylum Bacteroidetes isolated from soil.</title>
        <authorList>
            <person name="Li Y."/>
            <person name="Wang J."/>
        </authorList>
    </citation>
    <scope>NUCLEOTIDE SEQUENCE [LARGE SCALE GENOMIC DNA]</scope>
    <source>
        <strain evidence="2 3">SDU1-6</strain>
    </source>
</reference>
<evidence type="ECO:0000313" key="3">
    <source>
        <dbReference type="Proteomes" id="UP000251889"/>
    </source>
</evidence>
<dbReference type="RefSeq" id="WP_112745136.1">
    <property type="nucleotide sequence ID" value="NZ_QMFY01000001.1"/>
</dbReference>
<dbReference type="InterPro" id="IPR006047">
    <property type="entry name" value="GH13_cat_dom"/>
</dbReference>
<dbReference type="SMART" id="SM00642">
    <property type="entry name" value="Aamy"/>
    <property type="match status" value="1"/>
</dbReference>
<keyword evidence="3" id="KW-1185">Reference proteome</keyword>
<dbReference type="Gene3D" id="3.20.20.80">
    <property type="entry name" value="Glycosidases"/>
    <property type="match status" value="1"/>
</dbReference>
<name>A0A364Y777_9BACT</name>
<dbReference type="Pfam" id="PF00128">
    <property type="entry name" value="Alpha-amylase"/>
    <property type="match status" value="1"/>
</dbReference>
<evidence type="ECO:0000313" key="2">
    <source>
        <dbReference type="EMBL" id="RAW02921.1"/>
    </source>
</evidence>
<dbReference type="InterPro" id="IPR017853">
    <property type="entry name" value="GH"/>
</dbReference>
<accession>A0A364Y777</accession>
<dbReference type="PANTHER" id="PTHR10357">
    <property type="entry name" value="ALPHA-AMYLASE FAMILY MEMBER"/>
    <property type="match status" value="1"/>
</dbReference>